<reference evidence="8 9" key="1">
    <citation type="submission" date="2006-02" db="EMBL/GenBank/DDBJ databases">
        <authorList>
            <person name="Pinhassi J."/>
            <person name="Pedros-Alio C."/>
            <person name="Ferriera S."/>
            <person name="Johnson J."/>
            <person name="Kravitz S."/>
            <person name="Halpern A."/>
            <person name="Remington K."/>
            <person name="Beeson K."/>
            <person name="Tran B."/>
            <person name="Rogers Y.-H."/>
            <person name="Friedman R."/>
            <person name="Venter J.C."/>
        </authorList>
    </citation>
    <scope>NUCLEOTIDE SEQUENCE [LARGE SCALE GENOMIC DNA]</scope>
    <source>
        <strain evidence="8 9">MED297</strain>
    </source>
</reference>
<dbReference type="PROSITE" id="PS00159">
    <property type="entry name" value="ALDOLASE_KDPG_KHG_1"/>
    <property type="match status" value="1"/>
</dbReference>
<evidence type="ECO:0000256" key="3">
    <source>
        <dbReference type="ARBA" id="ARBA00006906"/>
    </source>
</evidence>
<dbReference type="SUPFAM" id="SSF51569">
    <property type="entry name" value="Aldolase"/>
    <property type="match status" value="1"/>
</dbReference>
<dbReference type="InterPro" id="IPR031337">
    <property type="entry name" value="KDPG/KHG_AS_1"/>
</dbReference>
<dbReference type="GO" id="GO:0008675">
    <property type="term" value="F:2-dehydro-3-deoxy-phosphogluconate aldolase activity"/>
    <property type="evidence" value="ECO:0007669"/>
    <property type="project" value="UniProtKB-EC"/>
</dbReference>
<evidence type="ECO:0000256" key="5">
    <source>
        <dbReference type="ARBA" id="ARBA00013063"/>
    </source>
</evidence>
<proteinExistence type="inferred from homology"/>
<name>A4BHQ8_9GAMM</name>
<dbReference type="PANTHER" id="PTHR30246">
    <property type="entry name" value="2-KETO-3-DEOXY-6-PHOSPHOGLUCONATE ALDOLASE"/>
    <property type="match status" value="1"/>
</dbReference>
<dbReference type="PANTHER" id="PTHR30246:SF1">
    <property type="entry name" value="2-DEHYDRO-3-DEOXY-6-PHOSPHOGALACTONATE ALDOLASE-RELATED"/>
    <property type="match status" value="1"/>
</dbReference>
<dbReference type="EC" id="4.1.2.14" evidence="5"/>
<sequence>MNTILDLLKPFRIIPVVDLNDVADGEWLADQLIDAGLPVAEITLRSPNALAVLSAMKQRQPDLCIGAGTVLTADQARQVKSLGADFAVSPGLNPAVVSTAQQINLPMIPGVCTPSEIERALSMDITAVKFFPAEASGGVAFLKAVLAPYGMMSVMPTGGINPDNLSSYLSIPQVMACGGSWFVKPELIRARKAKDIINLIKTALIIAADVDQTTH</sequence>
<evidence type="ECO:0000256" key="7">
    <source>
        <dbReference type="ARBA" id="ARBA00023277"/>
    </source>
</evidence>
<comment type="caution">
    <text evidence="8">The sequence shown here is derived from an EMBL/GenBank/DDBJ whole genome shotgun (WGS) entry which is preliminary data.</text>
</comment>
<comment type="subunit">
    <text evidence="4">Homotrimer.</text>
</comment>
<comment type="similarity">
    <text evidence="3">Belongs to the KHG/KDPG aldolase family.</text>
</comment>
<dbReference type="HOGENOM" id="CLU_077795_1_1_6"/>
<organism evidence="8 9">
    <name type="scientific">Reinekea blandensis MED297</name>
    <dbReference type="NCBI Taxonomy" id="314283"/>
    <lineage>
        <taxon>Bacteria</taxon>
        <taxon>Pseudomonadati</taxon>
        <taxon>Pseudomonadota</taxon>
        <taxon>Gammaproteobacteria</taxon>
        <taxon>Oceanospirillales</taxon>
        <taxon>Saccharospirillaceae</taxon>
        <taxon>Reinekea</taxon>
    </lineage>
</organism>
<comment type="catalytic activity">
    <reaction evidence="1">
        <text>2-dehydro-3-deoxy-6-phospho-D-gluconate = D-glyceraldehyde 3-phosphate + pyruvate</text>
        <dbReference type="Rhea" id="RHEA:17089"/>
        <dbReference type="ChEBI" id="CHEBI:15361"/>
        <dbReference type="ChEBI" id="CHEBI:57569"/>
        <dbReference type="ChEBI" id="CHEBI:59776"/>
        <dbReference type="EC" id="4.1.2.14"/>
    </reaction>
</comment>
<dbReference type="NCBIfam" id="TIGR01182">
    <property type="entry name" value="eda"/>
    <property type="match status" value="1"/>
</dbReference>
<evidence type="ECO:0000256" key="1">
    <source>
        <dbReference type="ARBA" id="ARBA00000654"/>
    </source>
</evidence>
<evidence type="ECO:0000256" key="4">
    <source>
        <dbReference type="ARBA" id="ARBA00011233"/>
    </source>
</evidence>
<dbReference type="CDD" id="cd00452">
    <property type="entry name" value="KDPG_aldolase"/>
    <property type="match status" value="1"/>
</dbReference>
<accession>A4BHQ8</accession>
<keyword evidence="7" id="KW-0119">Carbohydrate metabolism</keyword>
<dbReference type="AlphaFoldDB" id="A4BHQ8"/>
<keyword evidence="6" id="KW-0456">Lyase</keyword>
<gene>
    <name evidence="8" type="ORF">MED297_09241</name>
</gene>
<protein>
    <recommendedName>
        <fullName evidence="5">2-dehydro-3-deoxy-phosphogluconate aldolase</fullName>
        <ecNumber evidence="5">4.1.2.14</ecNumber>
    </recommendedName>
</protein>
<comment type="pathway">
    <text evidence="2">Carbohydrate acid metabolism; 2-dehydro-3-deoxy-D-gluconate degradation; D-glyceraldehyde 3-phosphate and pyruvate from 2-dehydro-3-deoxy-D-gluconate: step 2/2.</text>
</comment>
<dbReference type="InterPro" id="IPR000887">
    <property type="entry name" value="Aldlse_KDPG_KHG"/>
</dbReference>
<dbReference type="OrthoDB" id="9805177at2"/>
<keyword evidence="9" id="KW-1185">Reference proteome</keyword>
<dbReference type="InterPro" id="IPR013785">
    <property type="entry name" value="Aldolase_TIM"/>
</dbReference>
<dbReference type="Proteomes" id="UP000005953">
    <property type="component" value="Unassembled WGS sequence"/>
</dbReference>
<evidence type="ECO:0000256" key="6">
    <source>
        <dbReference type="ARBA" id="ARBA00023239"/>
    </source>
</evidence>
<dbReference type="EMBL" id="AAOE01000022">
    <property type="protein sequence ID" value="EAR08313.1"/>
    <property type="molecule type" value="Genomic_DNA"/>
</dbReference>
<dbReference type="Pfam" id="PF01081">
    <property type="entry name" value="Aldolase"/>
    <property type="match status" value="1"/>
</dbReference>
<dbReference type="RefSeq" id="WP_008046103.1">
    <property type="nucleotide sequence ID" value="NZ_CH724152.1"/>
</dbReference>
<dbReference type="STRING" id="314283.MED297_09241"/>
<dbReference type="Gene3D" id="3.20.20.70">
    <property type="entry name" value="Aldolase class I"/>
    <property type="match status" value="1"/>
</dbReference>
<evidence type="ECO:0000313" key="9">
    <source>
        <dbReference type="Proteomes" id="UP000005953"/>
    </source>
</evidence>
<evidence type="ECO:0000313" key="8">
    <source>
        <dbReference type="EMBL" id="EAR08313.1"/>
    </source>
</evidence>
<evidence type="ECO:0000256" key="2">
    <source>
        <dbReference type="ARBA" id="ARBA00004736"/>
    </source>
</evidence>